<keyword evidence="6" id="KW-1185">Reference proteome</keyword>
<evidence type="ECO:0000313" key="5">
    <source>
        <dbReference type="EMBL" id="GAA3619409.1"/>
    </source>
</evidence>
<dbReference type="EMBL" id="BAAAZO010000006">
    <property type="protein sequence ID" value="GAA3619409.1"/>
    <property type="molecule type" value="Genomic_DNA"/>
</dbReference>
<feature type="domain" description="Bacterial bifunctional deaminase-reductase C-terminal" evidence="4">
    <location>
        <begin position="26"/>
        <end position="238"/>
    </location>
</feature>
<gene>
    <name evidence="5" type="ORF">GCM10022223_40280</name>
</gene>
<evidence type="ECO:0000256" key="2">
    <source>
        <dbReference type="ARBA" id="ARBA00022857"/>
    </source>
</evidence>
<dbReference type="PANTHER" id="PTHR38011:SF7">
    <property type="entry name" value="2,5-DIAMINO-6-RIBOSYLAMINO-4(3H)-PYRIMIDINONE 5'-PHOSPHATE REDUCTASE"/>
    <property type="match status" value="1"/>
</dbReference>
<proteinExistence type="predicted"/>
<sequence length="250" mass="26119">MTTLAVSIDELVGRDEWAAVNEQGRPFVVYKFAATLDGRIAAADGTSQWITSAASRAEVHLLRAGCHATVVGSGTQQADDPHLAVRGRDDPRLDLSSVPTAEQPYRVVVDTNARTTSEARVLDSSAPTLIAVAPDASTDHLTGSSAEVLRIPRSSQGLSVPALLEALYAKGVRGLFLEGGPTLAGSFIAARLVDRVINYVAPALLGSGKSGLLDAGIGTMDDILRLELLDIARSGPDLRLVARPCTGAQA</sequence>
<reference evidence="6" key="1">
    <citation type="journal article" date="2019" name="Int. J. Syst. Evol. Microbiol.">
        <title>The Global Catalogue of Microorganisms (GCM) 10K type strain sequencing project: providing services to taxonomists for standard genome sequencing and annotation.</title>
        <authorList>
            <consortium name="The Broad Institute Genomics Platform"/>
            <consortium name="The Broad Institute Genome Sequencing Center for Infectious Disease"/>
            <person name="Wu L."/>
            <person name="Ma J."/>
        </authorList>
    </citation>
    <scope>NUCLEOTIDE SEQUENCE [LARGE SCALE GENOMIC DNA]</scope>
    <source>
        <strain evidence="6">JCM 16902</strain>
    </source>
</reference>
<comment type="pathway">
    <text evidence="1">Cofactor biosynthesis; riboflavin biosynthesis.</text>
</comment>
<keyword evidence="3" id="KW-0560">Oxidoreductase</keyword>
<organism evidence="5 6">
    <name type="scientific">Kineosporia mesophila</name>
    <dbReference type="NCBI Taxonomy" id="566012"/>
    <lineage>
        <taxon>Bacteria</taxon>
        <taxon>Bacillati</taxon>
        <taxon>Actinomycetota</taxon>
        <taxon>Actinomycetes</taxon>
        <taxon>Kineosporiales</taxon>
        <taxon>Kineosporiaceae</taxon>
        <taxon>Kineosporia</taxon>
    </lineage>
</organism>
<comment type="caution">
    <text evidence="5">The sequence shown here is derived from an EMBL/GenBank/DDBJ whole genome shotgun (WGS) entry which is preliminary data.</text>
</comment>
<evidence type="ECO:0000256" key="3">
    <source>
        <dbReference type="ARBA" id="ARBA00023002"/>
    </source>
</evidence>
<dbReference type="NCBIfam" id="TIGR00227">
    <property type="entry name" value="ribD_Cterm"/>
    <property type="match status" value="1"/>
</dbReference>
<dbReference type="InterPro" id="IPR024072">
    <property type="entry name" value="DHFR-like_dom_sf"/>
</dbReference>
<protein>
    <recommendedName>
        <fullName evidence="4">Bacterial bifunctional deaminase-reductase C-terminal domain-containing protein</fullName>
    </recommendedName>
</protein>
<name>A0ABP6ZX85_9ACTN</name>
<dbReference type="SUPFAM" id="SSF53597">
    <property type="entry name" value="Dihydrofolate reductase-like"/>
    <property type="match status" value="1"/>
</dbReference>
<dbReference type="Proteomes" id="UP001501074">
    <property type="component" value="Unassembled WGS sequence"/>
</dbReference>
<evidence type="ECO:0000256" key="1">
    <source>
        <dbReference type="ARBA" id="ARBA00005104"/>
    </source>
</evidence>
<dbReference type="PANTHER" id="PTHR38011">
    <property type="entry name" value="DIHYDROFOLATE REDUCTASE FAMILY PROTEIN (AFU_ORTHOLOGUE AFUA_8G06820)"/>
    <property type="match status" value="1"/>
</dbReference>
<keyword evidence="2" id="KW-0521">NADP</keyword>
<dbReference type="InterPro" id="IPR002734">
    <property type="entry name" value="RibDG_C"/>
</dbReference>
<dbReference type="InterPro" id="IPR011549">
    <property type="entry name" value="RibD_C"/>
</dbReference>
<dbReference type="Pfam" id="PF01872">
    <property type="entry name" value="RibD_C"/>
    <property type="match status" value="1"/>
</dbReference>
<dbReference type="Gene3D" id="3.40.430.10">
    <property type="entry name" value="Dihydrofolate Reductase, subunit A"/>
    <property type="match status" value="1"/>
</dbReference>
<evidence type="ECO:0000259" key="4">
    <source>
        <dbReference type="Pfam" id="PF01872"/>
    </source>
</evidence>
<dbReference type="InterPro" id="IPR050765">
    <property type="entry name" value="Riboflavin_Biosynth_HTPR"/>
</dbReference>
<accession>A0ABP6ZX85</accession>
<dbReference type="RefSeq" id="WP_231480927.1">
    <property type="nucleotide sequence ID" value="NZ_BAAAZO010000006.1"/>
</dbReference>
<evidence type="ECO:0000313" key="6">
    <source>
        <dbReference type="Proteomes" id="UP001501074"/>
    </source>
</evidence>